<dbReference type="InParanoid" id="D7G3G3"/>
<proteinExistence type="predicted"/>
<keyword evidence="3" id="KW-1185">Reference proteome</keyword>
<feature type="compositionally biased region" description="Basic and acidic residues" evidence="1">
    <location>
        <begin position="38"/>
        <end position="62"/>
    </location>
</feature>
<reference evidence="2 3" key="1">
    <citation type="journal article" date="2010" name="Nature">
        <title>The Ectocarpus genome and the independent evolution of multicellularity in brown algae.</title>
        <authorList>
            <person name="Cock J.M."/>
            <person name="Sterck L."/>
            <person name="Rouze P."/>
            <person name="Scornet D."/>
            <person name="Allen A.E."/>
            <person name="Amoutzias G."/>
            <person name="Anthouard V."/>
            <person name="Artiguenave F."/>
            <person name="Aury J.M."/>
            <person name="Badger J.H."/>
            <person name="Beszteri B."/>
            <person name="Billiau K."/>
            <person name="Bonnet E."/>
            <person name="Bothwell J.H."/>
            <person name="Bowler C."/>
            <person name="Boyen C."/>
            <person name="Brownlee C."/>
            <person name="Carrano C.J."/>
            <person name="Charrier B."/>
            <person name="Cho G.Y."/>
            <person name="Coelho S.M."/>
            <person name="Collen J."/>
            <person name="Corre E."/>
            <person name="Da Silva C."/>
            <person name="Delage L."/>
            <person name="Delaroque N."/>
            <person name="Dittami S.M."/>
            <person name="Doulbeau S."/>
            <person name="Elias M."/>
            <person name="Farnham G."/>
            <person name="Gachon C.M."/>
            <person name="Gschloessl B."/>
            <person name="Heesch S."/>
            <person name="Jabbari K."/>
            <person name="Jubin C."/>
            <person name="Kawai H."/>
            <person name="Kimura K."/>
            <person name="Kloareg B."/>
            <person name="Kupper F.C."/>
            <person name="Lang D."/>
            <person name="Le Bail A."/>
            <person name="Leblanc C."/>
            <person name="Lerouge P."/>
            <person name="Lohr M."/>
            <person name="Lopez P.J."/>
            <person name="Martens C."/>
            <person name="Maumus F."/>
            <person name="Michel G."/>
            <person name="Miranda-Saavedra D."/>
            <person name="Morales J."/>
            <person name="Moreau H."/>
            <person name="Motomura T."/>
            <person name="Nagasato C."/>
            <person name="Napoli C.A."/>
            <person name="Nelson D.R."/>
            <person name="Nyvall-Collen P."/>
            <person name="Peters A.F."/>
            <person name="Pommier C."/>
            <person name="Potin P."/>
            <person name="Poulain J."/>
            <person name="Quesneville H."/>
            <person name="Read B."/>
            <person name="Rensing S.A."/>
            <person name="Ritter A."/>
            <person name="Rousvoal S."/>
            <person name="Samanta M."/>
            <person name="Samson G."/>
            <person name="Schroeder D.C."/>
            <person name="Segurens B."/>
            <person name="Strittmatter M."/>
            <person name="Tonon T."/>
            <person name="Tregear J.W."/>
            <person name="Valentin K."/>
            <person name="von Dassow P."/>
            <person name="Yamagishi T."/>
            <person name="Van de Peer Y."/>
            <person name="Wincker P."/>
        </authorList>
    </citation>
    <scope>NUCLEOTIDE SEQUENCE [LARGE SCALE GENOMIC DNA]</scope>
    <source>
        <strain evidence="3">Ec32 / CCAP1310/4</strain>
    </source>
</reference>
<gene>
    <name evidence="2" type="ORF">Esi_0051_0035</name>
</gene>
<evidence type="ECO:0000313" key="3">
    <source>
        <dbReference type="Proteomes" id="UP000002630"/>
    </source>
</evidence>
<feature type="region of interest" description="Disordered" evidence="1">
    <location>
        <begin position="1"/>
        <end position="79"/>
    </location>
</feature>
<dbReference type="AlphaFoldDB" id="D7G3G3"/>
<name>D7G3G3_ECTSI</name>
<sequence length="90" mass="9821">MEPGGTAGPRRVGTGGTRRERTATNTPRLRKSNRRFRSKGEVERRRDNDGRLADGEGKRDSARPNAEGGAGGGSRGWRAIMRTWCPIVDG</sequence>
<dbReference type="EMBL" id="FN649749">
    <property type="protein sequence ID" value="CBJ26961.1"/>
    <property type="molecule type" value="Genomic_DNA"/>
</dbReference>
<dbReference type="Proteomes" id="UP000002630">
    <property type="component" value="Linkage Group LG24"/>
</dbReference>
<feature type="compositionally biased region" description="Basic residues" evidence="1">
    <location>
        <begin position="28"/>
        <end position="37"/>
    </location>
</feature>
<dbReference type="EMBL" id="FN648719">
    <property type="protein sequence ID" value="CBJ26961.1"/>
    <property type="molecule type" value="Genomic_DNA"/>
</dbReference>
<protein>
    <submittedName>
        <fullName evidence="2">Uncharacterized protein</fullName>
    </submittedName>
</protein>
<evidence type="ECO:0000256" key="1">
    <source>
        <dbReference type="SAM" id="MobiDB-lite"/>
    </source>
</evidence>
<evidence type="ECO:0000313" key="2">
    <source>
        <dbReference type="EMBL" id="CBJ26961.1"/>
    </source>
</evidence>
<organism evidence="2 3">
    <name type="scientific">Ectocarpus siliculosus</name>
    <name type="common">Brown alga</name>
    <name type="synonym">Conferva siliculosa</name>
    <dbReference type="NCBI Taxonomy" id="2880"/>
    <lineage>
        <taxon>Eukaryota</taxon>
        <taxon>Sar</taxon>
        <taxon>Stramenopiles</taxon>
        <taxon>Ochrophyta</taxon>
        <taxon>PX clade</taxon>
        <taxon>Phaeophyceae</taxon>
        <taxon>Ectocarpales</taxon>
        <taxon>Ectocarpaceae</taxon>
        <taxon>Ectocarpus</taxon>
    </lineage>
</organism>
<accession>D7G3G3</accession>